<comment type="caution">
    <text evidence="3">The sequence shown here is derived from an EMBL/GenBank/DDBJ whole genome shotgun (WGS) entry which is preliminary data.</text>
</comment>
<dbReference type="InterPro" id="IPR006504">
    <property type="entry name" value="Tscrpt_reg_Spx/MgsR"/>
</dbReference>
<dbReference type="InterPro" id="IPR036249">
    <property type="entry name" value="Thioredoxin-like_sf"/>
</dbReference>
<dbReference type="EMBL" id="JBHLZN010000003">
    <property type="protein sequence ID" value="MFB9886994.1"/>
    <property type="molecule type" value="Genomic_DNA"/>
</dbReference>
<dbReference type="Gene3D" id="3.40.30.10">
    <property type="entry name" value="Glutaredoxin"/>
    <property type="match status" value="1"/>
</dbReference>
<proteinExistence type="inferred from homology"/>
<dbReference type="PANTHER" id="PTHR30041:SF8">
    <property type="entry name" value="PROTEIN YFFB"/>
    <property type="match status" value="1"/>
</dbReference>
<dbReference type="Pfam" id="PF03960">
    <property type="entry name" value="ArsC"/>
    <property type="match status" value="1"/>
</dbReference>
<sequence length="116" mass="13432">MLTLYGIPNCDTVKKARKWLEGQQLDYRFHDFRKDGLDNAQLQQWCKQLGWEALINTRGTTWRKLSDSERQVSNSEQAIALMLANPSLIKRPVLDTGTTLHLGFKPELYQSWLQPA</sequence>
<reference evidence="3 4" key="1">
    <citation type="submission" date="2024-09" db="EMBL/GenBank/DDBJ databases">
        <authorList>
            <person name="Sun Q."/>
            <person name="Mori K."/>
        </authorList>
    </citation>
    <scope>NUCLEOTIDE SEQUENCE [LARGE SCALE GENOMIC DNA]</scope>
    <source>
        <strain evidence="3 4">ATCC 51285</strain>
    </source>
</reference>
<evidence type="ECO:0000313" key="3">
    <source>
        <dbReference type="EMBL" id="MFB9886994.1"/>
    </source>
</evidence>
<dbReference type="NCBIfam" id="TIGR01617">
    <property type="entry name" value="arsC_related"/>
    <property type="match status" value="1"/>
</dbReference>
<dbReference type="PROSITE" id="PS51353">
    <property type="entry name" value="ARSC"/>
    <property type="match status" value="1"/>
</dbReference>
<gene>
    <name evidence="3" type="ORF">ACFFLH_11255</name>
</gene>
<comment type="similarity">
    <text evidence="1 2">Belongs to the ArsC family.</text>
</comment>
<keyword evidence="4" id="KW-1185">Reference proteome</keyword>
<dbReference type="Proteomes" id="UP001589628">
    <property type="component" value="Unassembled WGS sequence"/>
</dbReference>
<protein>
    <submittedName>
        <fullName evidence="3">ArsC family reductase</fullName>
    </submittedName>
</protein>
<evidence type="ECO:0000256" key="2">
    <source>
        <dbReference type="PROSITE-ProRule" id="PRU01282"/>
    </source>
</evidence>
<dbReference type="NCBIfam" id="NF008107">
    <property type="entry name" value="PRK10853.1"/>
    <property type="match status" value="1"/>
</dbReference>
<evidence type="ECO:0000313" key="4">
    <source>
        <dbReference type="Proteomes" id="UP001589628"/>
    </source>
</evidence>
<accession>A0ABV5ZFV3</accession>
<dbReference type="PANTHER" id="PTHR30041">
    <property type="entry name" value="ARSENATE REDUCTASE"/>
    <property type="match status" value="1"/>
</dbReference>
<dbReference type="CDD" id="cd03035">
    <property type="entry name" value="ArsC_Yffb"/>
    <property type="match status" value="1"/>
</dbReference>
<name>A0ABV5ZFV3_9GAMM</name>
<dbReference type="SUPFAM" id="SSF52833">
    <property type="entry name" value="Thioredoxin-like"/>
    <property type="match status" value="1"/>
</dbReference>
<dbReference type="RefSeq" id="WP_027312188.1">
    <property type="nucleotide sequence ID" value="NZ_JBHLZN010000003.1"/>
</dbReference>
<dbReference type="InterPro" id="IPR006660">
    <property type="entry name" value="Arsenate_reductase-like"/>
</dbReference>
<evidence type="ECO:0000256" key="1">
    <source>
        <dbReference type="ARBA" id="ARBA00007198"/>
    </source>
</evidence>
<organism evidence="3 4">
    <name type="scientific">Balneatrix alpica</name>
    <dbReference type="NCBI Taxonomy" id="75684"/>
    <lineage>
        <taxon>Bacteria</taxon>
        <taxon>Pseudomonadati</taxon>
        <taxon>Pseudomonadota</taxon>
        <taxon>Gammaproteobacteria</taxon>
        <taxon>Oceanospirillales</taxon>
        <taxon>Balneatrichaceae</taxon>
        <taxon>Balneatrix</taxon>
    </lineage>
</organism>